<name>A0ABU0QDR2_STRAH</name>
<dbReference type="Proteomes" id="UP001243364">
    <property type="component" value="Unassembled WGS sequence"/>
</dbReference>
<evidence type="ECO:0008006" key="5">
    <source>
        <dbReference type="Google" id="ProtNLM"/>
    </source>
</evidence>
<organism evidence="3 4">
    <name type="scientific">Streptomyces achromogenes</name>
    <dbReference type="NCBI Taxonomy" id="67255"/>
    <lineage>
        <taxon>Bacteria</taxon>
        <taxon>Bacillati</taxon>
        <taxon>Actinomycetota</taxon>
        <taxon>Actinomycetes</taxon>
        <taxon>Kitasatosporales</taxon>
        <taxon>Streptomycetaceae</taxon>
        <taxon>Streptomyces</taxon>
    </lineage>
</organism>
<feature type="signal peptide" evidence="2">
    <location>
        <begin position="1"/>
        <end position="36"/>
    </location>
</feature>
<keyword evidence="4" id="KW-1185">Reference proteome</keyword>
<sequence>MTNEETMHTNPTRLRRGALTACAAVLALLTAGCSKASETTQTGGCRADDGWSGRQKAAWLRGAVSFRTVEGTAASDARTSVVVGAPRSADARRLCRPLDVQVEFWTLTTTTATTRTESSSVRRYHLFADGGRTRTVGFPGDLPAGRDGVCVGVLAAVYAGEPLTERELPRVTPGPSADEHTPVRFATDRVGAYRLFPPPDPARCAPSRPNAGPPPTGEPGWDPFHP</sequence>
<gene>
    <name evidence="3" type="ORF">QFZ56_006876</name>
</gene>
<protein>
    <recommendedName>
        <fullName evidence="5">Lipoprotein</fullName>
    </recommendedName>
</protein>
<dbReference type="EMBL" id="JAUSYA010000001">
    <property type="protein sequence ID" value="MDQ0687913.1"/>
    <property type="molecule type" value="Genomic_DNA"/>
</dbReference>
<evidence type="ECO:0000256" key="2">
    <source>
        <dbReference type="SAM" id="SignalP"/>
    </source>
</evidence>
<accession>A0ABU0QDR2</accession>
<proteinExistence type="predicted"/>
<keyword evidence="2" id="KW-0732">Signal</keyword>
<feature type="chain" id="PRO_5047532757" description="Lipoprotein" evidence="2">
    <location>
        <begin position="37"/>
        <end position="226"/>
    </location>
</feature>
<feature type="region of interest" description="Disordered" evidence="1">
    <location>
        <begin position="192"/>
        <end position="226"/>
    </location>
</feature>
<dbReference type="RefSeq" id="WP_307048222.1">
    <property type="nucleotide sequence ID" value="NZ_JAUSYA010000001.1"/>
</dbReference>
<evidence type="ECO:0000256" key="1">
    <source>
        <dbReference type="SAM" id="MobiDB-lite"/>
    </source>
</evidence>
<evidence type="ECO:0000313" key="3">
    <source>
        <dbReference type="EMBL" id="MDQ0687913.1"/>
    </source>
</evidence>
<evidence type="ECO:0000313" key="4">
    <source>
        <dbReference type="Proteomes" id="UP001243364"/>
    </source>
</evidence>
<comment type="caution">
    <text evidence="3">The sequence shown here is derived from an EMBL/GenBank/DDBJ whole genome shotgun (WGS) entry which is preliminary data.</text>
</comment>
<reference evidence="3 4" key="1">
    <citation type="submission" date="2023-07" db="EMBL/GenBank/DDBJ databases">
        <title>Comparative genomics of wheat-associated soil bacteria to identify genetic determinants of phenazine resistance.</title>
        <authorList>
            <person name="Mouncey N."/>
        </authorList>
    </citation>
    <scope>NUCLEOTIDE SEQUENCE [LARGE SCALE GENOMIC DNA]</scope>
    <source>
        <strain evidence="3 4">W4I19-2</strain>
    </source>
</reference>